<dbReference type="InterPro" id="IPR033688">
    <property type="entry name" value="NAT10"/>
</dbReference>
<keyword evidence="13" id="KW-1185">Reference proteome</keyword>
<dbReference type="SUPFAM" id="SSF55729">
    <property type="entry name" value="Acyl-CoA N-acyltransferases (Nat)"/>
    <property type="match status" value="1"/>
</dbReference>
<dbReference type="GO" id="GO:0005524">
    <property type="term" value="F:ATP binding"/>
    <property type="evidence" value="ECO:0007669"/>
    <property type="project" value="UniProtKB-UniRule"/>
</dbReference>
<dbReference type="CDD" id="cd04301">
    <property type="entry name" value="NAT_SF"/>
    <property type="match status" value="1"/>
</dbReference>
<evidence type="ECO:0000256" key="11">
    <source>
        <dbReference type="SAM" id="MobiDB-lite"/>
    </source>
</evidence>
<dbReference type="Pfam" id="PF08351">
    <property type="entry name" value="TmcA_N"/>
    <property type="match status" value="1"/>
</dbReference>
<dbReference type="EC" id="2.3.1.-" evidence="9"/>
<sequence length="991" mass="111951">MGRTKLDNRIRTLIENGVKLRHRSMFVVIGNKAKDQVVILHHILAKATVSARPSVLWCYKKELGFSSNRKKRIKEIEKKKAAGAMHAREDDPFELFISSTEVRYCYYSESHKILGNTFGMLVLQDFEALTPNLLARTVETVEGGGLVVFLLQSVDSLRQLYTLTMDVHSRYRTEAHTDIVARFNERFILSLGSCRSCVVMDDTLNVLPISSHLAKIEPVPTSQKNEVSPQAEELKSLQSAMEDTKPIGSLLKRCKTACQAKVLLKLLDVITEKTLDATCSITAARGRGKSAALGLAIAGAIGFEFTNIFVTSPTPENLRTLFEFVVKGLEAMDYQEHADFEVLKSNDKDLNKAVVRINVFRAHRQTIQYIQPNEAGNLGQAELLVIDEAAAIPMLWSKLLFLVRIWCFWPRLSMDMREAKDGPESAQNRKLHELTLEESIRYNSGDNIEQWLNKVLCLDSVNLRTTISGTPSPKGCKLYYVNRDTLFSFHKASEIFLANMMSIYVSAHYKNTPNDLQMLSDAPAHHLFVLMAPVDKESTSIPPILAVVQVCLEGSLTKKNVTSSLDQGKRAAGDLLPWTISQQFLDSDFPTLSGVRVVRVAVHPDFQGMGYGSRAMELVEQYYKGDFQTLTGSTDDVMDVNHLNTVEDTEEFSLLDEQLEPRANLPPLLIRLDERRPEQLDYLGVYVPVYLRQVTNDLTGEHTCIMLKTLTIRRTTEIGDTEEQKTANTDGTWLQAYFQEFRHRFVSLLGYCFSNFTPHLALSLMSMKSSSSPQMRLKIFCQEKACQSMVDRSLVMDLIPVLASIYFNERIEVELDLRQAAILLCVGLQRKTVEETSDELNLPINQASSLLYKAILHLSGHFDTICKKSIEDQMSSVAGKEKVQQMLDGMQPTVKSLEEDLREAEEEIKARQTKDRNKLKKELGNKLLSEFSIQGDDEEWQEAVGKIDLKQAKSGIISVKSNRQPKQVMLPSMEDETKKGAQRKRKRHSLK</sequence>
<feature type="binding site" evidence="9">
    <location>
        <begin position="607"/>
        <end position="613"/>
    </location>
    <ligand>
        <name>acetyl-CoA</name>
        <dbReference type="ChEBI" id="CHEBI:57288"/>
    </ligand>
</feature>
<organism evidence="13 14">
    <name type="scientific">Ditylenchus dipsaci</name>
    <dbReference type="NCBI Taxonomy" id="166011"/>
    <lineage>
        <taxon>Eukaryota</taxon>
        <taxon>Metazoa</taxon>
        <taxon>Ecdysozoa</taxon>
        <taxon>Nematoda</taxon>
        <taxon>Chromadorea</taxon>
        <taxon>Rhabditida</taxon>
        <taxon>Tylenchina</taxon>
        <taxon>Tylenchomorpha</taxon>
        <taxon>Sphaerularioidea</taxon>
        <taxon>Anguinidae</taxon>
        <taxon>Anguininae</taxon>
        <taxon>Ditylenchus</taxon>
    </lineage>
</organism>
<dbReference type="HAMAP" id="MF_03211">
    <property type="entry name" value="RNA_acetyltr_Nat10"/>
    <property type="match status" value="1"/>
</dbReference>
<dbReference type="GO" id="GO:0030686">
    <property type="term" value="C:90S preribosome"/>
    <property type="evidence" value="ECO:0007669"/>
    <property type="project" value="TreeGrafter"/>
</dbReference>
<dbReference type="Pfam" id="PF13725">
    <property type="entry name" value="tRNA_bind_2"/>
    <property type="match status" value="2"/>
</dbReference>
<evidence type="ECO:0000259" key="12">
    <source>
        <dbReference type="PROSITE" id="PS51186"/>
    </source>
</evidence>
<feature type="domain" description="N-acetyltransferase" evidence="12">
    <location>
        <begin position="529"/>
        <end position="711"/>
    </location>
</feature>
<dbReference type="InterPro" id="IPR013562">
    <property type="entry name" value="TmcA/NAT10_N"/>
</dbReference>
<feature type="coiled-coil region" evidence="10">
    <location>
        <begin position="887"/>
        <end position="922"/>
    </location>
</feature>
<evidence type="ECO:0000256" key="1">
    <source>
        <dbReference type="ARBA" id="ARBA00004604"/>
    </source>
</evidence>
<dbReference type="WBParaSite" id="jg19846">
    <property type="protein sequence ID" value="jg19846"/>
    <property type="gene ID" value="jg19846"/>
</dbReference>
<dbReference type="GO" id="GO:0000049">
    <property type="term" value="F:tRNA binding"/>
    <property type="evidence" value="ECO:0007669"/>
    <property type="project" value="TreeGrafter"/>
</dbReference>
<keyword evidence="5 9" id="KW-0547">Nucleotide-binding</keyword>
<dbReference type="InterPro" id="IPR032672">
    <property type="entry name" value="TmcA/NAT10/Kre33"/>
</dbReference>
<keyword evidence="6 9" id="KW-0067">ATP-binding</keyword>
<evidence type="ECO:0000256" key="7">
    <source>
        <dbReference type="ARBA" id="ARBA00023242"/>
    </source>
</evidence>
<dbReference type="InterPro" id="IPR016181">
    <property type="entry name" value="Acyl_CoA_acyltransferase"/>
</dbReference>
<evidence type="ECO:0000256" key="8">
    <source>
        <dbReference type="ARBA" id="ARBA00023315"/>
    </source>
</evidence>
<feature type="binding site" evidence="9">
    <location>
        <position position="441"/>
    </location>
    <ligand>
        <name>ATP</name>
        <dbReference type="ChEBI" id="CHEBI:30616"/>
    </ligand>
</feature>
<dbReference type="Gene3D" id="3.40.50.300">
    <property type="entry name" value="P-loop containing nucleotide triphosphate hydrolases"/>
    <property type="match status" value="1"/>
</dbReference>
<feature type="binding site" evidence="9">
    <location>
        <begin position="286"/>
        <end position="295"/>
    </location>
    <ligand>
        <name>ATP</name>
        <dbReference type="ChEBI" id="CHEBI:30616"/>
    </ligand>
</feature>
<accession>A0A915DH43</accession>
<keyword evidence="10" id="KW-0175">Coiled coil</keyword>
<dbReference type="Proteomes" id="UP000887574">
    <property type="component" value="Unplaced"/>
</dbReference>
<proteinExistence type="inferred from homology"/>
<feature type="binding site" evidence="9">
    <location>
        <begin position="600"/>
        <end position="602"/>
    </location>
    <ligand>
        <name>acetyl-CoA</name>
        <dbReference type="ChEBI" id="CHEBI:57288"/>
    </ligand>
</feature>
<keyword evidence="4 9" id="KW-0819">tRNA processing</keyword>
<dbReference type="AlphaFoldDB" id="A0A915DH43"/>
<dbReference type="PANTHER" id="PTHR10925:SF5">
    <property type="entry name" value="RNA CYTIDINE ACETYLTRANSFERASE"/>
    <property type="match status" value="1"/>
</dbReference>
<comment type="catalytic activity">
    <reaction evidence="9">
        <text>a cytidine in tRNA + acetyl-CoA + ATP + H2O = an N(4)-acetylcytidine in tRNA + ADP + phosphate + CoA + H(+)</text>
        <dbReference type="Rhea" id="RHEA:53876"/>
        <dbReference type="Rhea" id="RHEA-COMP:13670"/>
        <dbReference type="Rhea" id="RHEA-COMP:13671"/>
        <dbReference type="ChEBI" id="CHEBI:15377"/>
        <dbReference type="ChEBI" id="CHEBI:15378"/>
        <dbReference type="ChEBI" id="CHEBI:30616"/>
        <dbReference type="ChEBI" id="CHEBI:43474"/>
        <dbReference type="ChEBI" id="CHEBI:57287"/>
        <dbReference type="ChEBI" id="CHEBI:57288"/>
        <dbReference type="ChEBI" id="CHEBI:74900"/>
        <dbReference type="ChEBI" id="CHEBI:82748"/>
        <dbReference type="ChEBI" id="CHEBI:456216"/>
    </reaction>
</comment>
<dbReference type="Pfam" id="PF05127">
    <property type="entry name" value="NAT10_TcmA_helicase"/>
    <property type="match status" value="2"/>
</dbReference>
<feature type="compositionally biased region" description="Basic residues" evidence="11">
    <location>
        <begin position="980"/>
        <end position="991"/>
    </location>
</feature>
<dbReference type="Pfam" id="PF13718">
    <property type="entry name" value="GNAT_acetyltr_2"/>
    <property type="match status" value="1"/>
</dbReference>
<dbReference type="PROSITE" id="PS51186">
    <property type="entry name" value="GNAT"/>
    <property type="match status" value="1"/>
</dbReference>
<keyword evidence="3 9" id="KW-0808">Transferase</keyword>
<comment type="function">
    <text evidence="9">RNA cytidine acetyltransferase with specificity toward both 18S rRNA and tRNAs. Catalyzes the formation of N(4)-acetylcytidine (ac4C) in 18S rRNA. Required for early nucleolar cleavages of precursor rRNA at sites A0, A1 and A2 during 18S rRNA synthesis. Catalyzes the formation of ac4C in serine and leucine tRNAs. Requires a tRNA-binding adapter protein for full tRNA acetyltransferase activity but not for 18S rRNA acetylation.</text>
</comment>
<comment type="catalytic activity">
    <reaction evidence="9">
        <text>a cytidine in 18S rRNA + acetyl-CoA + ATP + H2O = an N(4)-acetylcytidine in 18S rRNA + ADP + phosphate + CoA + H(+)</text>
        <dbReference type="Rhea" id="RHEA:51424"/>
        <dbReference type="Rhea" id="RHEA-COMP:13575"/>
        <dbReference type="Rhea" id="RHEA-COMP:13576"/>
        <dbReference type="ChEBI" id="CHEBI:15377"/>
        <dbReference type="ChEBI" id="CHEBI:15378"/>
        <dbReference type="ChEBI" id="CHEBI:30616"/>
        <dbReference type="ChEBI" id="CHEBI:43474"/>
        <dbReference type="ChEBI" id="CHEBI:57287"/>
        <dbReference type="ChEBI" id="CHEBI:57288"/>
        <dbReference type="ChEBI" id="CHEBI:74900"/>
        <dbReference type="ChEBI" id="CHEBI:82748"/>
        <dbReference type="ChEBI" id="CHEBI:456216"/>
    </reaction>
</comment>
<dbReference type="Gene3D" id="3.40.50.11040">
    <property type="match status" value="1"/>
</dbReference>
<dbReference type="InterPro" id="IPR027417">
    <property type="entry name" value="P-loop_NTPase"/>
</dbReference>
<dbReference type="InterPro" id="IPR000182">
    <property type="entry name" value="GNAT_dom"/>
</dbReference>
<reference evidence="14" key="1">
    <citation type="submission" date="2022-11" db="UniProtKB">
        <authorList>
            <consortium name="WormBaseParasite"/>
        </authorList>
    </citation>
    <scope>IDENTIFICATION</scope>
</reference>
<protein>
    <recommendedName>
        <fullName evidence="9">RNA cytidine acetyltransferase</fullName>
        <ecNumber evidence="9">2.3.1.-</ecNumber>
    </recommendedName>
    <alternativeName>
        <fullName evidence="9">18S rRNA cytosine acetyltransferase</fullName>
    </alternativeName>
</protein>
<evidence type="ECO:0000256" key="9">
    <source>
        <dbReference type="HAMAP-Rule" id="MF_03211"/>
    </source>
</evidence>
<evidence type="ECO:0000256" key="4">
    <source>
        <dbReference type="ARBA" id="ARBA00022694"/>
    </source>
</evidence>
<evidence type="ECO:0000256" key="5">
    <source>
        <dbReference type="ARBA" id="ARBA00022741"/>
    </source>
</evidence>
<comment type="caution">
    <text evidence="9">Lacks conserved residue(s) required for the propagation of feature annotation.</text>
</comment>
<evidence type="ECO:0000256" key="6">
    <source>
        <dbReference type="ARBA" id="ARBA00022840"/>
    </source>
</evidence>
<keyword evidence="2 9" id="KW-0698">rRNA processing</keyword>
<dbReference type="GO" id="GO:0051391">
    <property type="term" value="P:tRNA acetylation"/>
    <property type="evidence" value="ECO:0007669"/>
    <property type="project" value="UniProtKB-UniRule"/>
</dbReference>
<evidence type="ECO:0000313" key="14">
    <source>
        <dbReference type="WBParaSite" id="jg19846"/>
    </source>
</evidence>
<evidence type="ECO:0000256" key="3">
    <source>
        <dbReference type="ARBA" id="ARBA00022679"/>
    </source>
</evidence>
<dbReference type="GO" id="GO:1904812">
    <property type="term" value="P:rRNA acetylation involved in maturation of SSU-rRNA"/>
    <property type="evidence" value="ECO:0007669"/>
    <property type="project" value="InterPro"/>
</dbReference>
<dbReference type="GO" id="GO:0005730">
    <property type="term" value="C:nucleolus"/>
    <property type="evidence" value="ECO:0007669"/>
    <property type="project" value="UniProtKB-SubCell"/>
</dbReference>
<keyword evidence="7 9" id="KW-0539">Nucleus</keyword>
<feature type="region of interest" description="Disordered" evidence="11">
    <location>
        <begin position="958"/>
        <end position="991"/>
    </location>
</feature>
<evidence type="ECO:0000256" key="10">
    <source>
        <dbReference type="SAM" id="Coils"/>
    </source>
</evidence>
<dbReference type="PANTHER" id="PTHR10925">
    <property type="entry name" value="N-ACETYLTRANSFERASE 10"/>
    <property type="match status" value="1"/>
</dbReference>
<comment type="similarity">
    <text evidence="9">Belongs to the RNA cytidine acetyltransferase family. NAT10 subfamily.</text>
</comment>
<dbReference type="InterPro" id="IPR027992">
    <property type="entry name" value="tRNA_bind_dom"/>
</dbReference>
<dbReference type="GO" id="GO:1990883">
    <property type="term" value="F:18S rRNA cytidine N-acetyltransferase activity"/>
    <property type="evidence" value="ECO:0007669"/>
    <property type="project" value="TreeGrafter"/>
</dbReference>
<evidence type="ECO:0000313" key="13">
    <source>
        <dbReference type="Proteomes" id="UP000887574"/>
    </source>
</evidence>
<name>A0A915DH43_9BILA</name>
<dbReference type="Gene3D" id="3.40.630.30">
    <property type="match status" value="1"/>
</dbReference>
<dbReference type="FunFam" id="3.40.50.11040:FF:000002">
    <property type="entry name" value="RNA cytidine acetyltransferase"/>
    <property type="match status" value="1"/>
</dbReference>
<comment type="subcellular location">
    <subcellularLocation>
        <location evidence="1 9">Nucleus</location>
        <location evidence="1 9">Nucleolus</location>
    </subcellularLocation>
</comment>
<keyword evidence="8 9" id="KW-0012">Acyltransferase</keyword>
<evidence type="ECO:0000256" key="2">
    <source>
        <dbReference type="ARBA" id="ARBA00022552"/>
    </source>
</evidence>
<dbReference type="InterPro" id="IPR007807">
    <property type="entry name" value="TcmA/NAT10_helicase"/>
</dbReference>